<dbReference type="InterPro" id="IPR015867">
    <property type="entry name" value="N-reg_PII/ATP_PRibTrfase_C"/>
</dbReference>
<sequence length="110" mass="12015">MATSVTRYKLIFHAPLPTVAACKQAIFAAGAGRYPNYSECSFTTIGTGQFRPGSAANPHIGKVGTLEEVQEAKVETLCVGEETTRKAVEALKKAHPYEEPSYEVYKLEDF</sequence>
<dbReference type="Gene3D" id="3.30.70.120">
    <property type="match status" value="1"/>
</dbReference>
<dbReference type="PANTHER" id="PTHR41774:SF1">
    <property type="entry name" value="NGG1P INTERACTING FACTOR NIF3"/>
    <property type="match status" value="1"/>
</dbReference>
<name>A0ABR3VYE5_9PEZI</name>
<reference evidence="2 3" key="1">
    <citation type="journal article" date="2024" name="IMA Fungus">
        <title>IMA Genome - F19 : A genome assembly and annotation guide to empower mycologists, including annotated draft genome sequences of Ceratocystis pirilliformis, Diaporthe australafricana, Fusarium ophioides, Paecilomyces lecythidis, and Sporothrix stenoceras.</title>
        <authorList>
            <person name="Aylward J."/>
            <person name="Wilson A.M."/>
            <person name="Visagie C.M."/>
            <person name="Spraker J."/>
            <person name="Barnes I."/>
            <person name="Buitendag C."/>
            <person name="Ceriani C."/>
            <person name="Del Mar Angel L."/>
            <person name="du Plessis D."/>
            <person name="Fuchs T."/>
            <person name="Gasser K."/>
            <person name="Kramer D."/>
            <person name="Li W."/>
            <person name="Munsamy K."/>
            <person name="Piso A."/>
            <person name="Price J.L."/>
            <person name="Sonnekus B."/>
            <person name="Thomas C."/>
            <person name="van der Nest A."/>
            <person name="van Dijk A."/>
            <person name="van Heerden A."/>
            <person name="van Vuuren N."/>
            <person name="Yilmaz N."/>
            <person name="Duong T.A."/>
            <person name="van der Merwe N.A."/>
            <person name="Wingfield M.J."/>
            <person name="Wingfield B.D."/>
        </authorList>
    </citation>
    <scope>NUCLEOTIDE SEQUENCE [LARGE SCALE GENOMIC DNA]</scope>
    <source>
        <strain evidence="2 3">CMW 18300</strain>
    </source>
</reference>
<gene>
    <name evidence="2" type="ORF">Daus18300_013597</name>
</gene>
<dbReference type="EMBL" id="JAWRVE010000218">
    <property type="protein sequence ID" value="KAL1848496.1"/>
    <property type="molecule type" value="Genomic_DNA"/>
</dbReference>
<evidence type="ECO:0000313" key="2">
    <source>
        <dbReference type="EMBL" id="KAL1848496.1"/>
    </source>
</evidence>
<organism evidence="2 3">
    <name type="scientific">Diaporthe australafricana</name>
    <dbReference type="NCBI Taxonomy" id="127596"/>
    <lineage>
        <taxon>Eukaryota</taxon>
        <taxon>Fungi</taxon>
        <taxon>Dikarya</taxon>
        <taxon>Ascomycota</taxon>
        <taxon>Pezizomycotina</taxon>
        <taxon>Sordariomycetes</taxon>
        <taxon>Sordariomycetidae</taxon>
        <taxon>Diaporthales</taxon>
        <taxon>Diaporthaceae</taxon>
        <taxon>Diaporthe</taxon>
    </lineage>
</organism>
<dbReference type="SUPFAM" id="SSF102705">
    <property type="entry name" value="NIF3 (NGG1p interacting factor 3)-like"/>
    <property type="match status" value="1"/>
</dbReference>
<evidence type="ECO:0000313" key="3">
    <source>
        <dbReference type="Proteomes" id="UP001583177"/>
    </source>
</evidence>
<dbReference type="InterPro" id="IPR036069">
    <property type="entry name" value="DUF34/NIF3_sf"/>
</dbReference>
<protein>
    <recommendedName>
        <fullName evidence="1">ATP phosphoribosyltransferase</fullName>
    </recommendedName>
</protein>
<accession>A0ABR3VYE5</accession>
<proteinExistence type="predicted"/>
<dbReference type="PANTHER" id="PTHR41774">
    <property type="match status" value="1"/>
</dbReference>
<evidence type="ECO:0000256" key="1">
    <source>
        <dbReference type="ARBA" id="ARBA00020998"/>
    </source>
</evidence>
<dbReference type="PROSITE" id="PS51257">
    <property type="entry name" value="PROKAR_LIPOPROTEIN"/>
    <property type="match status" value="1"/>
</dbReference>
<comment type="caution">
    <text evidence="2">The sequence shown here is derived from an EMBL/GenBank/DDBJ whole genome shotgun (WGS) entry which is preliminary data.</text>
</comment>
<dbReference type="Proteomes" id="UP001583177">
    <property type="component" value="Unassembled WGS sequence"/>
</dbReference>
<keyword evidence="3" id="KW-1185">Reference proteome</keyword>